<feature type="domain" description="Glycosyl transferase family 1" evidence="1">
    <location>
        <begin position="901"/>
        <end position="1075"/>
    </location>
</feature>
<dbReference type="InterPro" id="IPR001296">
    <property type="entry name" value="Glyco_trans_1"/>
</dbReference>
<evidence type="ECO:0000313" key="3">
    <source>
        <dbReference type="Proteomes" id="UP000033101"/>
    </source>
</evidence>
<proteinExistence type="predicted"/>
<dbReference type="SUPFAM" id="SSF53756">
    <property type="entry name" value="UDP-Glycosyltransferase/glycogen phosphorylase"/>
    <property type="match status" value="3"/>
</dbReference>
<dbReference type="RefSeq" id="WP_048141344.1">
    <property type="nucleotide sequence ID" value="NZ_CP009516.1"/>
</dbReference>
<dbReference type="CDD" id="cd03801">
    <property type="entry name" value="GT4_PimA-like"/>
    <property type="match status" value="1"/>
</dbReference>
<dbReference type="Pfam" id="PF00534">
    <property type="entry name" value="Glycos_transf_1"/>
    <property type="match status" value="3"/>
</dbReference>
<dbReference type="STRING" id="1434110.MSHOH_3111"/>
<evidence type="ECO:0000313" key="2">
    <source>
        <dbReference type="EMBL" id="AKB79594.1"/>
    </source>
</evidence>
<protein>
    <recommendedName>
        <fullName evidence="1">Glycosyl transferase family 1 domain-containing protein</fullName>
    </recommendedName>
</protein>
<dbReference type="GeneID" id="24832436"/>
<dbReference type="HOGENOM" id="CLU_007278_0_0_2"/>
<accession>A0A0E3SCA5</accession>
<keyword evidence="3" id="KW-1185">Reference proteome</keyword>
<dbReference type="KEGG" id="mhor:MSHOH_3111"/>
<dbReference type="EMBL" id="CP009516">
    <property type="protein sequence ID" value="AKB79594.1"/>
    <property type="molecule type" value="Genomic_DNA"/>
</dbReference>
<dbReference type="PATRIC" id="fig|1434110.4.peg.4008"/>
<organism evidence="2 3">
    <name type="scientific">Methanosarcina horonobensis HB-1 = JCM 15518</name>
    <dbReference type="NCBI Taxonomy" id="1434110"/>
    <lineage>
        <taxon>Archaea</taxon>
        <taxon>Methanobacteriati</taxon>
        <taxon>Methanobacteriota</taxon>
        <taxon>Stenosarchaea group</taxon>
        <taxon>Methanomicrobia</taxon>
        <taxon>Methanosarcinales</taxon>
        <taxon>Methanosarcinaceae</taxon>
        <taxon>Methanosarcina</taxon>
    </lineage>
</organism>
<dbReference type="GO" id="GO:0016757">
    <property type="term" value="F:glycosyltransferase activity"/>
    <property type="evidence" value="ECO:0007669"/>
    <property type="project" value="InterPro"/>
</dbReference>
<name>A0A0E3SCA5_9EURY</name>
<dbReference type="PANTHER" id="PTHR46656:SF3">
    <property type="entry name" value="PUTATIVE-RELATED"/>
    <property type="match status" value="1"/>
</dbReference>
<gene>
    <name evidence="2" type="ORF">MSHOH_3111</name>
</gene>
<reference evidence="2 3" key="1">
    <citation type="submission" date="2014-07" db="EMBL/GenBank/DDBJ databases">
        <title>Methanogenic archaea and the global carbon cycle.</title>
        <authorList>
            <person name="Henriksen J.R."/>
            <person name="Luke J."/>
            <person name="Reinhart S."/>
            <person name="Benedict M.N."/>
            <person name="Youngblut N.D."/>
            <person name="Metcalf M.E."/>
            <person name="Whitaker R.J."/>
            <person name="Metcalf W.W."/>
        </authorList>
    </citation>
    <scope>NUCLEOTIDE SEQUENCE [LARGE SCALE GENOMIC DNA]</scope>
    <source>
        <strain evidence="2 3">HB-1</strain>
    </source>
</reference>
<dbReference type="OrthoDB" id="132546at2157"/>
<feature type="domain" description="Glycosyl transferase family 1" evidence="1">
    <location>
        <begin position="518"/>
        <end position="652"/>
    </location>
</feature>
<dbReference type="AlphaFoldDB" id="A0A0E3SCA5"/>
<evidence type="ECO:0000259" key="1">
    <source>
        <dbReference type="Pfam" id="PF00534"/>
    </source>
</evidence>
<feature type="domain" description="Glycosyl transferase family 1" evidence="1">
    <location>
        <begin position="172"/>
        <end position="337"/>
    </location>
</feature>
<dbReference type="PANTHER" id="PTHR46656">
    <property type="entry name" value="PUTATIVE-RELATED"/>
    <property type="match status" value="1"/>
</dbReference>
<dbReference type="Proteomes" id="UP000033101">
    <property type="component" value="Chromosome"/>
</dbReference>
<dbReference type="Gene3D" id="3.40.50.2000">
    <property type="entry name" value="Glycogen Phosphorylase B"/>
    <property type="match status" value="5"/>
</dbReference>
<sequence>MRIFQVHQIHPSVSYGDAIGNEMLEIRTVLRELGYESNIYGQYIHPKMSSTVKQYNEYRKISSPNNILIIHYSIGYGSELLNFVKSLPDKKILLYHNITPPHFFHNINSDYEYSTKIGHQELSTEIRNIVDVALADSEFNKQDLIDAGFNKTSVLPYLINFDNFNVQPNKKVISKYDDDFVNILVVGRISPNKKIEDAIKSFYYYNKYINKRSRLLLVGSYNGMENYYTYLRDLVQELNLDNLYFTGHINLDELVSYYKVGNIFLAMSEHEGFCVPLLESMHFKIPIIANNCTAIPQTLGESGILVNEKNYIEIAEMINLLVEDKTLRKKVVDKQTKRLEFFNKKNISEILKNYIDTDFKEINSKPSIRIEGTFEDSYSLSIINRNLALALDKLDQDVSLFATTGTGDYIPQKGSIKDKRVRELWKNDPKFPFFSIRNIYPPRTKDMNGRYNLIYFFWEESALPQEWIDDLNSLDGILVPTNFVKDVLINSGINTRIGVIPTGVQIDHFEKDVLPAELHTNKKFLFFNVGSGFPRKGIDVLLKAYTKEFSREDDVCLVVKTFPNIHNNIAEQIKNIVKPNGPEVIHIDRDISDNELVSLYKKCNYYVSPTRGEGFGLTMAEAMLCKVPVITTNYSGHLDFCNEKTSYLVDFKLEPSITHLKKQYTMADSLWAEPDVNHLATLMRHVYENKNSDEVKAKVETAYANIKNNFNWDVSAKKTIEFLKSVRFKPKLGIVSTWNTKCGIAEYTKYLVSNLRNPEEVKIFANKVSSKDLITMDGDNVIRCWEPYFDDLSTLCNKILESDLDVIHVQFNFGFFELNSLADMVKKLKEKGIKLIITFHSVGNTEFMNKPVKLDSIKKELRLVDKIWVHSSSDVRELSEKGIIDNVIKIPHGNVVFDNNEKEELKKGIFNNSKIISTFGFLLPHKGVLETIQALPSIIKKYPDLLFLVVSSIFPDEISVKYYESCKKEVSNLGINRHVIFFTDFLEKQEIIYLLQASDIVVMPYKDTKEGASGAIRFSLASQRPVIVTDIPIFSEFKEEVYKIPGCSPDEIKKGIMKLYENEKLQKEVANSAERKIKEISWSNIAKRYENVLFQLGNASS</sequence>